<evidence type="ECO:0000256" key="6">
    <source>
        <dbReference type="PROSITE-ProRule" id="PRU00182"/>
    </source>
</evidence>
<comment type="function">
    <text evidence="5">Responsible for synthesis of pseudouridine from uracil-516 in 16S ribosomal RNA.</text>
</comment>
<dbReference type="InterPro" id="IPR036986">
    <property type="entry name" value="S4_RNA-bd_sf"/>
</dbReference>
<reference evidence="9 10" key="1">
    <citation type="journal article" date="2015" name="Appl. Environ. Microbiol.">
        <title>Aerobic and Anaerobic Thiosulfate Oxidation by a Cold-Adapted, Subglacial Chemoautotroph.</title>
        <authorList>
            <person name="Harrold Z.R."/>
            <person name="Skidmore M.L."/>
            <person name="Hamilton T.L."/>
            <person name="Desch L."/>
            <person name="Amada K."/>
            <person name="van Gelder W."/>
            <person name="Glover K."/>
            <person name="Roden E.E."/>
            <person name="Boyd E.S."/>
        </authorList>
    </citation>
    <scope>NUCLEOTIDE SEQUENCE [LARGE SCALE GENOMIC DNA]</scope>
    <source>
        <strain evidence="9 10">RG</strain>
    </source>
</reference>
<dbReference type="InterPro" id="IPR020103">
    <property type="entry name" value="PsdUridine_synth_cat_dom_sf"/>
</dbReference>
<dbReference type="GO" id="GO:0006364">
    <property type="term" value="P:rRNA processing"/>
    <property type="evidence" value="ECO:0007669"/>
    <property type="project" value="UniProtKB-ARBA"/>
</dbReference>
<dbReference type="EMBL" id="LDUG01000048">
    <property type="protein sequence ID" value="KVW93445.1"/>
    <property type="molecule type" value="Genomic_DNA"/>
</dbReference>
<dbReference type="InterPro" id="IPR000748">
    <property type="entry name" value="PsdUridine_synth_RsuA/RluB/E/F"/>
</dbReference>
<gene>
    <name evidence="9" type="ORF">ABW22_14685</name>
</gene>
<evidence type="ECO:0000256" key="2">
    <source>
        <dbReference type="ARBA" id="ARBA00022884"/>
    </source>
</evidence>
<evidence type="ECO:0000256" key="4">
    <source>
        <dbReference type="ARBA" id="ARBA00036749"/>
    </source>
</evidence>
<dbReference type="InterPro" id="IPR042092">
    <property type="entry name" value="PsdUridine_s_RsuA/RluB/E/F_cat"/>
</dbReference>
<evidence type="ECO:0000256" key="5">
    <source>
        <dbReference type="ARBA" id="ARBA00037590"/>
    </source>
</evidence>
<protein>
    <recommendedName>
        <fullName evidence="7">Pseudouridine synthase</fullName>
        <ecNumber evidence="7">5.4.99.-</ecNumber>
    </recommendedName>
</protein>
<dbReference type="GO" id="GO:0003723">
    <property type="term" value="F:RNA binding"/>
    <property type="evidence" value="ECO:0007669"/>
    <property type="project" value="UniProtKB-KW"/>
</dbReference>
<keyword evidence="3 7" id="KW-0413">Isomerase</keyword>
<dbReference type="RefSeq" id="WP_059758653.1">
    <property type="nucleotide sequence ID" value="NZ_LDUG01000048.1"/>
</dbReference>
<dbReference type="InterPro" id="IPR020094">
    <property type="entry name" value="TruA/RsuA/RluB/E/F_N"/>
</dbReference>
<evidence type="ECO:0000256" key="3">
    <source>
        <dbReference type="ARBA" id="ARBA00023235"/>
    </source>
</evidence>
<dbReference type="PANTHER" id="PTHR47683:SF4">
    <property type="entry name" value="PSEUDOURIDINE SYNTHASE"/>
    <property type="match status" value="1"/>
</dbReference>
<keyword evidence="10" id="KW-1185">Reference proteome</keyword>
<sequence length="240" mass="26476">MKLYHALQSQGFGTRKICVARVRAGEVAVNGEVCDDPEAKVDPAQLELTLDGVAWPYREKAYVLMYKPAGYECSHHTSHHPSVFSLLPAPLVQRGVQCVGRLDQDSTGLLLFSDDGQFIHRMTSPKKDVAKVYRAACADPVSDAMLEALRSGVQLNDEPAPIAALACEKLDETTLRLTLAEGKYHQVKRMVGATGNRVVSLHREAIGQFALPESLLPGAWRWLETDELKHLEQSWPSAMS</sequence>
<evidence type="ECO:0000313" key="10">
    <source>
        <dbReference type="Proteomes" id="UP000064243"/>
    </source>
</evidence>
<dbReference type="InterPro" id="IPR006145">
    <property type="entry name" value="PsdUridine_synth_RsuA/RluA"/>
</dbReference>
<dbReference type="STRING" id="1123392.GCA_000376425_01406"/>
<dbReference type="PATRIC" id="fig|36861.3.peg.2760"/>
<accession>A0A106BJ51</accession>
<dbReference type="InterPro" id="IPR018496">
    <property type="entry name" value="PsdUridine_synth_RsuA/RluB_CS"/>
</dbReference>
<dbReference type="GO" id="GO:0160136">
    <property type="term" value="F:16S rRNA pseudouridine(516) synthase activity"/>
    <property type="evidence" value="ECO:0007669"/>
    <property type="project" value="UniProtKB-EC"/>
</dbReference>
<dbReference type="Gene3D" id="3.30.70.580">
    <property type="entry name" value="Pseudouridine synthase I, catalytic domain, N-terminal subdomain"/>
    <property type="match status" value="1"/>
</dbReference>
<dbReference type="Gene3D" id="3.30.70.1560">
    <property type="entry name" value="Alpha-L RNA-binding motif"/>
    <property type="match status" value="1"/>
</dbReference>
<dbReference type="Pfam" id="PF00849">
    <property type="entry name" value="PseudoU_synth_2"/>
    <property type="match status" value="1"/>
</dbReference>
<dbReference type="InterPro" id="IPR050343">
    <property type="entry name" value="RsuA_PseudoU_synthase"/>
</dbReference>
<dbReference type="OrthoDB" id="9807213at2"/>
<comment type="caution">
    <text evidence="9">The sequence shown here is derived from an EMBL/GenBank/DDBJ whole genome shotgun (WGS) entry which is preliminary data.</text>
</comment>
<feature type="domain" description="Pseudouridine synthase RsuA/RluA-like" evidence="8">
    <location>
        <begin position="62"/>
        <end position="191"/>
    </location>
</feature>
<name>A0A106BJ51_THIDE</name>
<dbReference type="Proteomes" id="UP000064243">
    <property type="component" value="Unassembled WGS sequence"/>
</dbReference>
<dbReference type="EC" id="5.4.99.-" evidence="7"/>
<evidence type="ECO:0000256" key="1">
    <source>
        <dbReference type="ARBA" id="ARBA00008348"/>
    </source>
</evidence>
<dbReference type="PROSITE" id="PS50889">
    <property type="entry name" value="S4"/>
    <property type="match status" value="1"/>
</dbReference>
<dbReference type="PROSITE" id="PS01149">
    <property type="entry name" value="PSI_RSU"/>
    <property type="match status" value="1"/>
</dbReference>
<dbReference type="CDD" id="cd02553">
    <property type="entry name" value="PseudoU_synth_RsuA"/>
    <property type="match status" value="1"/>
</dbReference>
<dbReference type="NCBIfam" id="TIGR00093">
    <property type="entry name" value="pseudouridine synthase"/>
    <property type="match status" value="1"/>
</dbReference>
<comment type="similarity">
    <text evidence="1 7">Belongs to the pseudouridine synthase RsuA family.</text>
</comment>
<comment type="catalytic activity">
    <reaction evidence="4">
        <text>uridine(516) in 16S rRNA = pseudouridine(516) in 16S rRNA</text>
        <dbReference type="Rhea" id="RHEA:38867"/>
        <dbReference type="Rhea" id="RHEA-COMP:10089"/>
        <dbReference type="Rhea" id="RHEA-COMP:10090"/>
        <dbReference type="ChEBI" id="CHEBI:65314"/>
        <dbReference type="ChEBI" id="CHEBI:65315"/>
        <dbReference type="EC" id="5.4.99.19"/>
    </reaction>
</comment>
<dbReference type="AlphaFoldDB" id="A0A106BJ51"/>
<evidence type="ECO:0000313" key="9">
    <source>
        <dbReference type="EMBL" id="KVW93445.1"/>
    </source>
</evidence>
<keyword evidence="2 6" id="KW-0694">RNA-binding</keyword>
<dbReference type="SUPFAM" id="SSF55174">
    <property type="entry name" value="Alpha-L RNA-binding motif"/>
    <property type="match status" value="1"/>
</dbReference>
<evidence type="ECO:0000256" key="7">
    <source>
        <dbReference type="RuleBase" id="RU003887"/>
    </source>
</evidence>
<proteinExistence type="inferred from homology"/>
<evidence type="ECO:0000259" key="8">
    <source>
        <dbReference type="Pfam" id="PF00849"/>
    </source>
</evidence>
<organism evidence="9 10">
    <name type="scientific">Thiobacillus denitrificans</name>
    <dbReference type="NCBI Taxonomy" id="36861"/>
    <lineage>
        <taxon>Bacteria</taxon>
        <taxon>Pseudomonadati</taxon>
        <taxon>Pseudomonadota</taxon>
        <taxon>Betaproteobacteria</taxon>
        <taxon>Nitrosomonadales</taxon>
        <taxon>Thiobacillaceae</taxon>
        <taxon>Thiobacillus</taxon>
    </lineage>
</organism>
<dbReference type="Gene3D" id="3.10.290.10">
    <property type="entry name" value="RNA-binding S4 domain"/>
    <property type="match status" value="1"/>
</dbReference>
<dbReference type="GO" id="GO:0001522">
    <property type="term" value="P:pseudouridine synthesis"/>
    <property type="evidence" value="ECO:0007669"/>
    <property type="project" value="InterPro"/>
</dbReference>
<dbReference type="SUPFAM" id="SSF55120">
    <property type="entry name" value="Pseudouridine synthase"/>
    <property type="match status" value="1"/>
</dbReference>
<dbReference type="PANTHER" id="PTHR47683">
    <property type="entry name" value="PSEUDOURIDINE SYNTHASE FAMILY PROTEIN-RELATED"/>
    <property type="match status" value="1"/>
</dbReference>